<keyword evidence="3" id="KW-1185">Reference proteome</keyword>
<name>A0A7W7T2U3_9PSEU</name>
<proteinExistence type="predicted"/>
<evidence type="ECO:0000313" key="3">
    <source>
        <dbReference type="Proteomes" id="UP000542674"/>
    </source>
</evidence>
<feature type="signal peptide" evidence="1">
    <location>
        <begin position="1"/>
        <end position="23"/>
    </location>
</feature>
<gene>
    <name evidence="2" type="ORF">F4559_002934</name>
</gene>
<dbReference type="EMBL" id="JACHJS010000001">
    <property type="protein sequence ID" value="MBB4965575.1"/>
    <property type="molecule type" value="Genomic_DNA"/>
</dbReference>
<dbReference type="AlphaFoldDB" id="A0A7W7T2U3"/>
<evidence type="ECO:0000256" key="1">
    <source>
        <dbReference type="SAM" id="SignalP"/>
    </source>
</evidence>
<feature type="chain" id="PRO_5031430283" evidence="1">
    <location>
        <begin position="24"/>
        <end position="94"/>
    </location>
</feature>
<comment type="caution">
    <text evidence="2">The sequence shown here is derived from an EMBL/GenBank/DDBJ whole genome shotgun (WGS) entry which is preliminary data.</text>
</comment>
<dbReference type="RefSeq" id="WP_184669171.1">
    <property type="nucleotide sequence ID" value="NZ_BAABAI010000029.1"/>
</dbReference>
<reference evidence="2 3" key="1">
    <citation type="submission" date="2020-08" db="EMBL/GenBank/DDBJ databases">
        <title>Sequencing the genomes of 1000 actinobacteria strains.</title>
        <authorList>
            <person name="Klenk H.-P."/>
        </authorList>
    </citation>
    <scope>NUCLEOTIDE SEQUENCE [LARGE SCALE GENOMIC DNA]</scope>
    <source>
        <strain evidence="2 3">DSM 45084</strain>
    </source>
</reference>
<protein>
    <submittedName>
        <fullName evidence="2">Uncharacterized protein</fullName>
    </submittedName>
</protein>
<keyword evidence="1" id="KW-0732">Signal</keyword>
<organism evidence="2 3">
    <name type="scientific">Saccharothrix violaceirubra</name>
    <dbReference type="NCBI Taxonomy" id="413306"/>
    <lineage>
        <taxon>Bacteria</taxon>
        <taxon>Bacillati</taxon>
        <taxon>Actinomycetota</taxon>
        <taxon>Actinomycetes</taxon>
        <taxon>Pseudonocardiales</taxon>
        <taxon>Pseudonocardiaceae</taxon>
        <taxon>Saccharothrix</taxon>
    </lineage>
</organism>
<dbReference type="Proteomes" id="UP000542674">
    <property type="component" value="Unassembled WGS sequence"/>
</dbReference>
<accession>A0A7W7T2U3</accession>
<evidence type="ECO:0000313" key="2">
    <source>
        <dbReference type="EMBL" id="MBB4965575.1"/>
    </source>
</evidence>
<sequence>MRPLLISALVAAAVLVPVSSASAADYTVHRSAIGSGTARGFTAAVELAAESAHRAVLAEGGDCVGWQHELLRLEEHPHTLLVFATIKASAVCVR</sequence>